<proteinExistence type="predicted"/>
<sequence length="57" mass="6491">LLFDFQDFHWSYAQLIKLFKEPIQAFLADEVARFREIRLGGPNVGDANMPTGSGLYS</sequence>
<protein>
    <submittedName>
        <fullName evidence="1">Uncharacterized protein</fullName>
    </submittedName>
</protein>
<keyword evidence="2" id="KW-1185">Reference proteome</keyword>
<comment type="caution">
    <text evidence="1">The sequence shown here is derived from an EMBL/GenBank/DDBJ whole genome shotgun (WGS) entry which is preliminary data.</text>
</comment>
<dbReference type="EMBL" id="JYDL01001856">
    <property type="protein sequence ID" value="KRX11587.1"/>
    <property type="molecule type" value="Genomic_DNA"/>
</dbReference>
<evidence type="ECO:0000313" key="1">
    <source>
        <dbReference type="EMBL" id="KRX11587.1"/>
    </source>
</evidence>
<reference evidence="1 2" key="1">
    <citation type="submission" date="2015-01" db="EMBL/GenBank/DDBJ databases">
        <title>Evolution of Trichinella species and genotypes.</title>
        <authorList>
            <person name="Korhonen P.K."/>
            <person name="Edoardo P."/>
            <person name="Giuseppe L.R."/>
            <person name="Gasser R.B."/>
        </authorList>
    </citation>
    <scope>NUCLEOTIDE SEQUENCE [LARGE SCALE GENOMIC DNA]</scope>
    <source>
        <strain evidence="1">ISS37</strain>
    </source>
</reference>
<feature type="non-terminal residue" evidence="1">
    <location>
        <position position="1"/>
    </location>
</feature>
<accession>A0A0V0RAV1</accession>
<evidence type="ECO:0000313" key="2">
    <source>
        <dbReference type="Proteomes" id="UP000054630"/>
    </source>
</evidence>
<dbReference type="Proteomes" id="UP000054630">
    <property type="component" value="Unassembled WGS sequence"/>
</dbReference>
<dbReference type="AlphaFoldDB" id="A0A0V0RAV1"/>
<organism evidence="1 2">
    <name type="scientific">Trichinella nelsoni</name>
    <dbReference type="NCBI Taxonomy" id="6336"/>
    <lineage>
        <taxon>Eukaryota</taxon>
        <taxon>Metazoa</taxon>
        <taxon>Ecdysozoa</taxon>
        <taxon>Nematoda</taxon>
        <taxon>Enoplea</taxon>
        <taxon>Dorylaimia</taxon>
        <taxon>Trichinellida</taxon>
        <taxon>Trichinellidae</taxon>
        <taxon>Trichinella</taxon>
    </lineage>
</organism>
<gene>
    <name evidence="1" type="ORF">T07_14645</name>
</gene>
<name>A0A0V0RAV1_9BILA</name>